<dbReference type="InterPro" id="IPR010997">
    <property type="entry name" value="HRDC-like_sf"/>
</dbReference>
<comment type="similarity">
    <text evidence="3">Belongs to the eukaryotic RPB4 RNA polymerase subunit family.</text>
</comment>
<protein>
    <submittedName>
        <fullName evidence="5">RNA polymerase II, fourth largest subunit</fullName>
    </submittedName>
</protein>
<keyword evidence="2" id="KW-0539">Nucleus</keyword>
<dbReference type="GO" id="GO:0000166">
    <property type="term" value="F:nucleotide binding"/>
    <property type="evidence" value="ECO:0007669"/>
    <property type="project" value="InterPro"/>
</dbReference>
<dbReference type="GO" id="GO:0030880">
    <property type="term" value="C:RNA polymerase complex"/>
    <property type="evidence" value="ECO:0007669"/>
    <property type="project" value="InterPro"/>
</dbReference>
<evidence type="ECO:0000313" key="5">
    <source>
        <dbReference type="EMBL" id="CED84050.1"/>
    </source>
</evidence>
<dbReference type="Gene3D" id="1.20.1250.40">
    <property type="match status" value="1"/>
</dbReference>
<dbReference type="SUPFAM" id="SSF47819">
    <property type="entry name" value="HRDC-like"/>
    <property type="match status" value="1"/>
</dbReference>
<dbReference type="AlphaFoldDB" id="A0A0F7SU07"/>
<dbReference type="GO" id="GO:0006352">
    <property type="term" value="P:DNA-templated transcription initiation"/>
    <property type="evidence" value="ECO:0007669"/>
    <property type="project" value="InterPro"/>
</dbReference>
<name>A0A0F7SU07_PHARH</name>
<dbReference type="InterPro" id="IPR038324">
    <property type="entry name" value="Rpb4/RPC9_sf"/>
</dbReference>
<dbReference type="PANTHER" id="PTHR21297">
    <property type="entry name" value="DNA-DIRECTED RNA POLYMERASE II"/>
    <property type="match status" value="1"/>
</dbReference>
<evidence type="ECO:0000256" key="2">
    <source>
        <dbReference type="ARBA" id="ARBA00023242"/>
    </source>
</evidence>
<reference evidence="5" key="1">
    <citation type="submission" date="2014-08" db="EMBL/GenBank/DDBJ databases">
        <authorList>
            <person name="Sharma Rahul"/>
            <person name="Thines Marco"/>
        </authorList>
    </citation>
    <scope>NUCLEOTIDE SEQUENCE</scope>
</reference>
<organism evidence="5">
    <name type="scientific">Phaffia rhodozyma</name>
    <name type="common">Yeast</name>
    <name type="synonym">Xanthophyllomyces dendrorhous</name>
    <dbReference type="NCBI Taxonomy" id="264483"/>
    <lineage>
        <taxon>Eukaryota</taxon>
        <taxon>Fungi</taxon>
        <taxon>Dikarya</taxon>
        <taxon>Basidiomycota</taxon>
        <taxon>Agaricomycotina</taxon>
        <taxon>Tremellomycetes</taxon>
        <taxon>Cystofilobasidiales</taxon>
        <taxon>Mrakiaceae</taxon>
        <taxon>Phaffia</taxon>
    </lineage>
</organism>
<feature type="domain" description="RNA polymerase Rpb4/RPC9 core" evidence="4">
    <location>
        <begin position="25"/>
        <end position="136"/>
    </location>
</feature>
<dbReference type="EMBL" id="LN483157">
    <property type="protein sequence ID" value="CED84050.1"/>
    <property type="molecule type" value="Genomic_DNA"/>
</dbReference>
<proteinExistence type="inferred from homology"/>
<dbReference type="InterPro" id="IPR045222">
    <property type="entry name" value="Rpb4-like"/>
</dbReference>
<dbReference type="GO" id="GO:0005634">
    <property type="term" value="C:nucleus"/>
    <property type="evidence" value="ECO:0007669"/>
    <property type="project" value="UniProtKB-SubCell"/>
</dbReference>
<dbReference type="InterPro" id="IPR006590">
    <property type="entry name" value="RNA_pol_Rpb4/RPC9_core"/>
</dbReference>
<dbReference type="SMART" id="SM00657">
    <property type="entry name" value="RPOL4c"/>
    <property type="match status" value="1"/>
</dbReference>
<evidence type="ECO:0000256" key="1">
    <source>
        <dbReference type="ARBA" id="ARBA00004123"/>
    </source>
</evidence>
<accession>A0A0F7SU07</accession>
<evidence type="ECO:0000256" key="3">
    <source>
        <dbReference type="ARBA" id="ARBA00025724"/>
    </source>
</evidence>
<dbReference type="InterPro" id="IPR005574">
    <property type="entry name" value="Rpb4/RPC9"/>
</dbReference>
<evidence type="ECO:0000259" key="4">
    <source>
        <dbReference type="SMART" id="SM00657"/>
    </source>
</evidence>
<comment type="subcellular location">
    <subcellularLocation>
        <location evidence="1">Nucleus</location>
    </subcellularLocation>
</comment>
<dbReference type="Pfam" id="PF03874">
    <property type="entry name" value="RNA_pol_Rpb4"/>
    <property type="match status" value="1"/>
</dbReference>
<sequence>MAPNTRIVKRGAQEPEDAAELKLGDEFNDAGCLLVSEVQVLLNQRDQSLESGNSMVYTKTLAHVSQFSRPLEEVTTIRSILMREGDLFKPFEIAQIGNLLPKGAEEAKSLIPSLSKVDDDKLQGLLDELMVMKRGSDDL</sequence>